<organism evidence="4 5">
    <name type="scientific">Streptomyces ossamyceticus</name>
    <dbReference type="NCBI Taxonomy" id="249581"/>
    <lineage>
        <taxon>Bacteria</taxon>
        <taxon>Bacillati</taxon>
        <taxon>Actinomycetota</taxon>
        <taxon>Actinomycetes</taxon>
        <taxon>Kitasatosporales</taxon>
        <taxon>Streptomycetaceae</taxon>
        <taxon>Streptomyces</taxon>
    </lineage>
</organism>
<dbReference type="SMART" id="SM00448">
    <property type="entry name" value="REC"/>
    <property type="match status" value="1"/>
</dbReference>
<dbReference type="PROSITE" id="PS50110">
    <property type="entry name" value="RESPONSE_REGULATORY"/>
    <property type="match status" value="1"/>
</dbReference>
<evidence type="ECO:0000313" key="4">
    <source>
        <dbReference type="EMBL" id="MET9843894.1"/>
    </source>
</evidence>
<keyword evidence="5" id="KW-1185">Reference proteome</keyword>
<dbReference type="SUPFAM" id="SSF52172">
    <property type="entry name" value="CheY-like"/>
    <property type="match status" value="1"/>
</dbReference>
<feature type="domain" description="Response regulatory" evidence="3">
    <location>
        <begin position="17"/>
        <end position="128"/>
    </location>
</feature>
<dbReference type="InterPro" id="IPR050595">
    <property type="entry name" value="Bact_response_regulator"/>
</dbReference>
<proteinExistence type="predicted"/>
<dbReference type="InterPro" id="IPR001789">
    <property type="entry name" value="Sig_transdc_resp-reg_receiver"/>
</dbReference>
<evidence type="ECO:0000256" key="2">
    <source>
        <dbReference type="PROSITE-ProRule" id="PRU00169"/>
    </source>
</evidence>
<dbReference type="RefSeq" id="WP_355392509.1">
    <property type="nucleotide sequence ID" value="NZ_JBEGHN010000023.1"/>
</dbReference>
<evidence type="ECO:0000259" key="3">
    <source>
        <dbReference type="PROSITE" id="PS50110"/>
    </source>
</evidence>
<dbReference type="Gene3D" id="3.40.50.2300">
    <property type="match status" value="1"/>
</dbReference>
<accession>A0ABV2UQR7</accession>
<reference evidence="4 5" key="1">
    <citation type="submission" date="2024-06" db="EMBL/GenBank/DDBJ databases">
        <title>The Natural Products Discovery Center: Release of the First 8490 Sequenced Strains for Exploring Actinobacteria Biosynthetic Diversity.</title>
        <authorList>
            <person name="Kalkreuter E."/>
            <person name="Kautsar S.A."/>
            <person name="Yang D."/>
            <person name="Bader C.D."/>
            <person name="Teijaro C.N."/>
            <person name="Fluegel L."/>
            <person name="Davis C.M."/>
            <person name="Simpson J.R."/>
            <person name="Lauterbach L."/>
            <person name="Steele A.D."/>
            <person name="Gui C."/>
            <person name="Meng S."/>
            <person name="Li G."/>
            <person name="Viehrig K."/>
            <person name="Ye F."/>
            <person name="Su P."/>
            <person name="Kiefer A.F."/>
            <person name="Nichols A."/>
            <person name="Cepeda A.J."/>
            <person name="Yan W."/>
            <person name="Fan B."/>
            <person name="Jiang Y."/>
            <person name="Adhikari A."/>
            <person name="Zheng C.-J."/>
            <person name="Schuster L."/>
            <person name="Cowan T.M."/>
            <person name="Smanski M.J."/>
            <person name="Chevrette M.G."/>
            <person name="De Carvalho L.P.S."/>
            <person name="Shen B."/>
        </authorList>
    </citation>
    <scope>NUCLEOTIDE SEQUENCE [LARGE SCALE GENOMIC DNA]</scope>
    <source>
        <strain evidence="4 5">NPDC006434</strain>
    </source>
</reference>
<dbReference type="InterPro" id="IPR011006">
    <property type="entry name" value="CheY-like_superfamily"/>
</dbReference>
<dbReference type="EMBL" id="JBEXPZ010000005">
    <property type="protein sequence ID" value="MET9843894.1"/>
    <property type="molecule type" value="Genomic_DNA"/>
</dbReference>
<dbReference type="Proteomes" id="UP001550210">
    <property type="component" value="Unassembled WGS sequence"/>
</dbReference>
<evidence type="ECO:0000313" key="5">
    <source>
        <dbReference type="Proteomes" id="UP001550210"/>
    </source>
</evidence>
<sequence>MTDGSDFVDRTVMFPPRVLVIEDDKDVSALLERHFHERGCPVAVAYSGEEGLRLAFADPPDIAVVDVLLPGIDGREVVRRLREDKRTRGCRLVVSSVLDPEDLIGLADEVLAKPFRQSAVARLVDSYRNSLSQESHESQEE</sequence>
<name>A0ABV2UQR7_9ACTN</name>
<keyword evidence="1 2" id="KW-0597">Phosphoprotein</keyword>
<protein>
    <submittedName>
        <fullName evidence="4">Response regulator</fullName>
    </submittedName>
</protein>
<comment type="caution">
    <text evidence="4">The sequence shown here is derived from an EMBL/GenBank/DDBJ whole genome shotgun (WGS) entry which is preliminary data.</text>
</comment>
<dbReference type="PANTHER" id="PTHR44591:SF23">
    <property type="entry name" value="CHEY SUBFAMILY"/>
    <property type="match status" value="1"/>
</dbReference>
<dbReference type="PANTHER" id="PTHR44591">
    <property type="entry name" value="STRESS RESPONSE REGULATOR PROTEIN 1"/>
    <property type="match status" value="1"/>
</dbReference>
<feature type="modified residue" description="4-aspartylphosphate" evidence="2">
    <location>
        <position position="66"/>
    </location>
</feature>
<dbReference type="Pfam" id="PF00072">
    <property type="entry name" value="Response_reg"/>
    <property type="match status" value="1"/>
</dbReference>
<evidence type="ECO:0000256" key="1">
    <source>
        <dbReference type="ARBA" id="ARBA00022553"/>
    </source>
</evidence>
<gene>
    <name evidence="4" type="ORF">ABZZ21_04790</name>
</gene>